<keyword evidence="2" id="KW-0812">Transmembrane</keyword>
<keyword evidence="1" id="KW-0245">EGF-like domain</keyword>
<evidence type="ECO:0000259" key="5">
    <source>
        <dbReference type="PROSITE" id="PS50026"/>
    </source>
</evidence>
<sequence length="431" mass="47422">MSLPLSQPWSLLCPSPLPAGPMQLLWFLGLLWMLKASPGATGTCDNGGTWEQGQCVCRQGFSGDRCQHQRKCQNGGTWDGLKCQCPSTFYGSDCEFAVEQVDVDSVEADVAMEVSVDQEFSSDLNDNTSQAYRDFNNTFWNQMQKIYADVQGFTFKGVEILSLRNGSIVVDYLVLLEMPFSPQLQSQYEKAKTALKDGLQNASQNADSCKDSQTLCFKPDSIKVNNYSRTELTPEAICRRAAPKGYEEFYFPLVEAARLRCVTKCTSGVDGAIDCHQGQCILETRGPACRCFSTDTHWFSGPRCEVAVHWKALVGGLAAGAALLLLLLLALGFRAVRSRGGGGQSRGRSWNQDGKWFEIWDEEVVGTFSNLGFEEDDRIGESCLPGEAGRAFPGHHCEDRCPPCLPPISSFPFSLQFPSSPLLSLSLSRQG</sequence>
<dbReference type="Proteomes" id="UP000504640">
    <property type="component" value="Unplaced"/>
</dbReference>
<gene>
    <name evidence="7" type="primary">MUC3A</name>
</gene>
<organism evidence="6 7">
    <name type="scientific">Sapajus apella</name>
    <name type="common">Brown-capped capuchin</name>
    <name type="synonym">Cebus apella</name>
    <dbReference type="NCBI Taxonomy" id="9515"/>
    <lineage>
        <taxon>Eukaryota</taxon>
        <taxon>Metazoa</taxon>
        <taxon>Chordata</taxon>
        <taxon>Craniata</taxon>
        <taxon>Vertebrata</taxon>
        <taxon>Euteleostomi</taxon>
        <taxon>Mammalia</taxon>
        <taxon>Eutheria</taxon>
        <taxon>Euarchontoglires</taxon>
        <taxon>Primates</taxon>
        <taxon>Haplorrhini</taxon>
        <taxon>Platyrrhini</taxon>
        <taxon>Cebidae</taxon>
        <taxon>Cebinae</taxon>
        <taxon>Sapajus</taxon>
    </lineage>
</organism>
<feature type="transmembrane region" description="Helical" evidence="2">
    <location>
        <begin position="312"/>
        <end position="336"/>
    </location>
</feature>
<dbReference type="SUPFAM" id="SSF82671">
    <property type="entry name" value="SEA domain"/>
    <property type="match status" value="1"/>
</dbReference>
<evidence type="ECO:0000259" key="4">
    <source>
        <dbReference type="PROSITE" id="PS50024"/>
    </source>
</evidence>
<evidence type="ECO:0000256" key="2">
    <source>
        <dbReference type="SAM" id="Phobius"/>
    </source>
</evidence>
<dbReference type="Gene3D" id="2.10.25.10">
    <property type="entry name" value="Laminin"/>
    <property type="match status" value="1"/>
</dbReference>
<keyword evidence="2" id="KW-0472">Membrane</keyword>
<dbReference type="PANTHER" id="PTHR37999">
    <property type="entry name" value="MUCIN-17"/>
    <property type="match status" value="1"/>
</dbReference>
<protein>
    <submittedName>
        <fullName evidence="7">Mucin-3A</fullName>
    </submittedName>
</protein>
<keyword evidence="3" id="KW-0732">Signal</keyword>
<comment type="caution">
    <text evidence="1">Lacks conserved residue(s) required for the propagation of feature annotation.</text>
</comment>
<dbReference type="RefSeq" id="XP_032110785.1">
    <property type="nucleotide sequence ID" value="XM_032254894.1"/>
</dbReference>
<dbReference type="InterPro" id="IPR036364">
    <property type="entry name" value="SEA_dom_sf"/>
</dbReference>
<evidence type="ECO:0000313" key="7">
    <source>
        <dbReference type="RefSeq" id="XP_032110785.1"/>
    </source>
</evidence>
<name>A0A6J3FZN7_SAPAP</name>
<evidence type="ECO:0000313" key="6">
    <source>
        <dbReference type="Proteomes" id="UP000504640"/>
    </source>
</evidence>
<dbReference type="InterPro" id="IPR053311">
    <property type="entry name" value="Mucosal_Integrity_Assoc"/>
</dbReference>
<dbReference type="InterPro" id="IPR000742">
    <property type="entry name" value="EGF"/>
</dbReference>
<keyword evidence="1" id="KW-1015">Disulfide bond</keyword>
<keyword evidence="6" id="KW-1185">Reference proteome</keyword>
<feature type="chain" id="PRO_5027121331" evidence="3">
    <location>
        <begin position="37"/>
        <end position="431"/>
    </location>
</feature>
<dbReference type="SMART" id="SM00181">
    <property type="entry name" value="EGF"/>
    <property type="match status" value="2"/>
</dbReference>
<dbReference type="AlphaFoldDB" id="A0A6J3FZN7"/>
<dbReference type="CTD" id="4584"/>
<feature type="domain" description="EGF-like" evidence="5">
    <location>
        <begin position="62"/>
        <end position="95"/>
    </location>
</feature>
<dbReference type="PROSITE" id="PS50024">
    <property type="entry name" value="SEA"/>
    <property type="match status" value="1"/>
</dbReference>
<reference evidence="7" key="1">
    <citation type="submission" date="2025-08" db="UniProtKB">
        <authorList>
            <consortium name="RefSeq"/>
        </authorList>
    </citation>
    <scope>IDENTIFICATION</scope>
    <source>
        <tissue evidence="7">Blood</tissue>
    </source>
</reference>
<dbReference type="SMART" id="SM00200">
    <property type="entry name" value="SEA"/>
    <property type="match status" value="1"/>
</dbReference>
<evidence type="ECO:0000256" key="3">
    <source>
        <dbReference type="SAM" id="SignalP"/>
    </source>
</evidence>
<proteinExistence type="predicted"/>
<keyword evidence="2" id="KW-1133">Transmembrane helix</keyword>
<dbReference type="Pfam" id="PF01390">
    <property type="entry name" value="SEA"/>
    <property type="match status" value="1"/>
</dbReference>
<accession>A0A6J3FZN7</accession>
<feature type="signal peptide" evidence="3">
    <location>
        <begin position="1"/>
        <end position="36"/>
    </location>
</feature>
<dbReference type="InterPro" id="IPR000082">
    <property type="entry name" value="SEA_dom"/>
</dbReference>
<dbReference type="GO" id="GO:0071944">
    <property type="term" value="C:cell periphery"/>
    <property type="evidence" value="ECO:0007669"/>
    <property type="project" value="UniProtKB-ARBA"/>
</dbReference>
<dbReference type="Gene3D" id="3.30.70.960">
    <property type="entry name" value="SEA domain"/>
    <property type="match status" value="1"/>
</dbReference>
<dbReference type="PROSITE" id="PS00022">
    <property type="entry name" value="EGF_1"/>
    <property type="match status" value="1"/>
</dbReference>
<dbReference type="PANTHER" id="PTHR37999:SF2">
    <property type="entry name" value="MUCIN-17"/>
    <property type="match status" value="1"/>
</dbReference>
<feature type="disulfide bond" evidence="1">
    <location>
        <begin position="85"/>
        <end position="94"/>
    </location>
</feature>
<dbReference type="GeneID" id="116534502"/>
<dbReference type="PROSITE" id="PS50026">
    <property type="entry name" value="EGF_3"/>
    <property type="match status" value="1"/>
</dbReference>
<evidence type="ECO:0000256" key="1">
    <source>
        <dbReference type="PROSITE-ProRule" id="PRU00076"/>
    </source>
</evidence>
<feature type="domain" description="SEA" evidence="4">
    <location>
        <begin position="104"/>
        <end position="229"/>
    </location>
</feature>